<dbReference type="EMBL" id="SLVV01000004">
    <property type="protein sequence ID" value="TCN26145.1"/>
    <property type="molecule type" value="Genomic_DNA"/>
</dbReference>
<evidence type="ECO:0000313" key="2">
    <source>
        <dbReference type="Proteomes" id="UP000295689"/>
    </source>
</evidence>
<dbReference type="RefSeq" id="WP_132004376.1">
    <property type="nucleotide sequence ID" value="NZ_JABUHM010000015.1"/>
</dbReference>
<proteinExistence type="predicted"/>
<comment type="caution">
    <text evidence="1">The sequence shown here is derived from an EMBL/GenBank/DDBJ whole genome shotgun (WGS) entry which is preliminary data.</text>
</comment>
<organism evidence="1 2">
    <name type="scientific">Mesobacillus foraminis</name>
    <dbReference type="NCBI Taxonomy" id="279826"/>
    <lineage>
        <taxon>Bacteria</taxon>
        <taxon>Bacillati</taxon>
        <taxon>Bacillota</taxon>
        <taxon>Bacilli</taxon>
        <taxon>Bacillales</taxon>
        <taxon>Bacillaceae</taxon>
        <taxon>Mesobacillus</taxon>
    </lineage>
</organism>
<gene>
    <name evidence="1" type="ORF">EV146_104253</name>
</gene>
<name>A0A4R2BHV7_9BACI</name>
<sequence length="70" mass="8303">MSPKPDLILDLAGVVATNFSPFFWEALASKYNLPEKKLQKFKNDVRYDLWTGQLEEREFWYKMGESSIFH</sequence>
<protein>
    <submittedName>
        <fullName evidence="1">Uncharacterized protein</fullName>
    </submittedName>
</protein>
<dbReference type="Proteomes" id="UP000295689">
    <property type="component" value="Unassembled WGS sequence"/>
</dbReference>
<dbReference type="AlphaFoldDB" id="A0A4R2BHV7"/>
<reference evidence="1 2" key="1">
    <citation type="journal article" date="2015" name="Stand. Genomic Sci.">
        <title>Genomic Encyclopedia of Bacterial and Archaeal Type Strains, Phase III: the genomes of soil and plant-associated and newly described type strains.</title>
        <authorList>
            <person name="Whitman W.B."/>
            <person name="Woyke T."/>
            <person name="Klenk H.P."/>
            <person name="Zhou Y."/>
            <person name="Lilburn T.G."/>
            <person name="Beck B.J."/>
            <person name="De Vos P."/>
            <person name="Vandamme P."/>
            <person name="Eisen J.A."/>
            <person name="Garrity G."/>
            <person name="Hugenholtz P."/>
            <person name="Kyrpides N.C."/>
        </authorList>
    </citation>
    <scope>NUCLEOTIDE SEQUENCE [LARGE SCALE GENOMIC DNA]</scope>
    <source>
        <strain evidence="1 2">CV53</strain>
    </source>
</reference>
<accession>A0A4R2BHV7</accession>
<keyword evidence="2" id="KW-1185">Reference proteome</keyword>
<evidence type="ECO:0000313" key="1">
    <source>
        <dbReference type="EMBL" id="TCN26145.1"/>
    </source>
</evidence>